<reference evidence="1 2" key="1">
    <citation type="journal article" date="2019" name="Int. J. Syst. Evol. Microbiol.">
        <title>The Global Catalogue of Microorganisms (GCM) 10K type strain sequencing project: providing services to taxonomists for standard genome sequencing and annotation.</title>
        <authorList>
            <consortium name="The Broad Institute Genomics Platform"/>
            <consortium name="The Broad Institute Genome Sequencing Center for Infectious Disease"/>
            <person name="Wu L."/>
            <person name="Ma J."/>
        </authorList>
    </citation>
    <scope>NUCLEOTIDE SEQUENCE [LARGE SCALE GENOMIC DNA]</scope>
    <source>
        <strain evidence="1 2">CGMCC 1.12720</strain>
    </source>
</reference>
<accession>A0ACB5PME1</accession>
<proteinExistence type="predicted"/>
<evidence type="ECO:0000313" key="1">
    <source>
        <dbReference type="EMBL" id="GGF52931.1"/>
    </source>
</evidence>
<sequence length="125" mass="13705">MKILSPIAHGVIDIAFITVLAMAPIMFDLEPAVDTACYLMAGGYLLLTLMTDFRFGLLRLVPFPVHGWLDLLTGIALLAAPFLFNFEAGSAERNLSLALGVVSVVTWFITDWKANTRSLMTDKNT</sequence>
<organism evidence="1 2">
    <name type="scientific">Hymenobacter qilianensis</name>
    <dbReference type="NCBI Taxonomy" id="1385715"/>
    <lineage>
        <taxon>Bacteria</taxon>
        <taxon>Pseudomonadati</taxon>
        <taxon>Bacteroidota</taxon>
        <taxon>Cytophagia</taxon>
        <taxon>Cytophagales</taxon>
        <taxon>Hymenobacteraceae</taxon>
        <taxon>Hymenobacter</taxon>
    </lineage>
</organism>
<name>A0ACB5PME1_9BACT</name>
<dbReference type="Proteomes" id="UP000605392">
    <property type="component" value="Unassembled WGS sequence"/>
</dbReference>
<protein>
    <submittedName>
        <fullName evidence="1">Uncharacterized protein</fullName>
    </submittedName>
</protein>
<gene>
    <name evidence="1" type="ORF">GCM10011375_05580</name>
</gene>
<keyword evidence="2" id="KW-1185">Reference proteome</keyword>
<comment type="caution">
    <text evidence="1">The sequence shown here is derived from an EMBL/GenBank/DDBJ whole genome shotgun (WGS) entry which is preliminary data.</text>
</comment>
<evidence type="ECO:0000313" key="2">
    <source>
        <dbReference type="Proteomes" id="UP000605392"/>
    </source>
</evidence>
<dbReference type="EMBL" id="BMFN01000001">
    <property type="protein sequence ID" value="GGF52931.1"/>
    <property type="molecule type" value="Genomic_DNA"/>
</dbReference>